<dbReference type="InterPro" id="IPR025418">
    <property type="entry name" value="YrhC-like"/>
</dbReference>
<proteinExistence type="predicted"/>
<organism evidence="2 3">
    <name type="scientific">Pontibacillus halophilus JSM 076056 = DSM 19796</name>
    <dbReference type="NCBI Taxonomy" id="1385510"/>
    <lineage>
        <taxon>Bacteria</taxon>
        <taxon>Bacillati</taxon>
        <taxon>Bacillota</taxon>
        <taxon>Bacilli</taxon>
        <taxon>Bacillales</taxon>
        <taxon>Bacillaceae</taxon>
        <taxon>Pontibacillus</taxon>
    </lineage>
</organism>
<evidence type="ECO:0000313" key="3">
    <source>
        <dbReference type="Proteomes" id="UP000030528"/>
    </source>
</evidence>
<comment type="caution">
    <text evidence="2">The sequence shown here is derived from an EMBL/GenBank/DDBJ whole genome shotgun (WGS) entry which is preliminary data.</text>
</comment>
<feature type="transmembrane region" description="Helical" evidence="1">
    <location>
        <begin position="14"/>
        <end position="37"/>
    </location>
</feature>
<dbReference type="RefSeq" id="WP_036769150.1">
    <property type="nucleotide sequence ID" value="NZ_AVPE01000002.1"/>
</dbReference>
<evidence type="ECO:0000313" key="2">
    <source>
        <dbReference type="EMBL" id="KGX93637.1"/>
    </source>
</evidence>
<dbReference type="Pfam" id="PF14143">
    <property type="entry name" value="YrhC"/>
    <property type="match status" value="1"/>
</dbReference>
<keyword evidence="3" id="KW-1185">Reference proteome</keyword>
<dbReference type="Proteomes" id="UP000030528">
    <property type="component" value="Unassembled WGS sequence"/>
</dbReference>
<sequence>MDSKKGMEGKIKDYGRYVLTLLMLSFYLFLGSVITTYLRPSEYNGVLFILTMFTLTATAYFVFRYKQLQSLEQQNPE</sequence>
<protein>
    <recommendedName>
        <fullName evidence="4">YrhC-like protein</fullName>
    </recommendedName>
</protein>
<dbReference type="STRING" id="1385510.GCA_000425205_01104"/>
<keyword evidence="1" id="KW-1133">Transmembrane helix</keyword>
<evidence type="ECO:0008006" key="4">
    <source>
        <dbReference type="Google" id="ProtNLM"/>
    </source>
</evidence>
<gene>
    <name evidence="2" type="ORF">N781_10970</name>
</gene>
<dbReference type="eggNOG" id="ENOG5033D0T">
    <property type="taxonomic scope" value="Bacteria"/>
</dbReference>
<name>A0A0A5ICR7_9BACI</name>
<accession>A0A0A5ICR7</accession>
<keyword evidence="1" id="KW-0812">Transmembrane</keyword>
<reference evidence="2 3" key="1">
    <citation type="submission" date="2013-08" db="EMBL/GenBank/DDBJ databases">
        <authorList>
            <person name="Huang J."/>
            <person name="Wang G."/>
        </authorList>
    </citation>
    <scope>NUCLEOTIDE SEQUENCE [LARGE SCALE GENOMIC DNA]</scope>
    <source>
        <strain evidence="2 3">JSM 076056</strain>
    </source>
</reference>
<feature type="transmembrane region" description="Helical" evidence="1">
    <location>
        <begin position="43"/>
        <end position="63"/>
    </location>
</feature>
<keyword evidence="1" id="KW-0472">Membrane</keyword>
<evidence type="ECO:0000256" key="1">
    <source>
        <dbReference type="SAM" id="Phobius"/>
    </source>
</evidence>
<dbReference type="AlphaFoldDB" id="A0A0A5ICR7"/>
<dbReference type="EMBL" id="AVPE01000002">
    <property type="protein sequence ID" value="KGX93637.1"/>
    <property type="molecule type" value="Genomic_DNA"/>
</dbReference>